<feature type="transmembrane region" description="Helical" evidence="12">
    <location>
        <begin position="959"/>
        <end position="977"/>
    </location>
</feature>
<feature type="repeat" description="Solcar" evidence="10">
    <location>
        <begin position="7"/>
        <end position="100"/>
    </location>
</feature>
<dbReference type="AlphaFoldDB" id="A0A9P7ZWK1"/>
<accession>A0A9P7ZWK1</accession>
<dbReference type="GO" id="GO:0004100">
    <property type="term" value="F:chitin synthase activity"/>
    <property type="evidence" value="ECO:0007669"/>
    <property type="project" value="UniProtKB-EC"/>
</dbReference>
<evidence type="ECO:0000259" key="13">
    <source>
        <dbReference type="Pfam" id="PF08407"/>
    </source>
</evidence>
<keyword evidence="5" id="KW-0808">Transferase</keyword>
<dbReference type="InterPro" id="IPR004835">
    <property type="entry name" value="Chitin_synth"/>
</dbReference>
<gene>
    <name evidence="14" type="ORF">KVV02_000617</name>
</gene>
<dbReference type="Pfam" id="PF00153">
    <property type="entry name" value="Mito_carr"/>
    <property type="match status" value="3"/>
</dbReference>
<proteinExistence type="predicted"/>
<dbReference type="PROSITE" id="PS50920">
    <property type="entry name" value="SOLCAR"/>
    <property type="match status" value="3"/>
</dbReference>
<feature type="transmembrane region" description="Helical" evidence="12">
    <location>
        <begin position="1200"/>
        <end position="1220"/>
    </location>
</feature>
<keyword evidence="9" id="KW-0961">Cell wall biogenesis/degradation</keyword>
<evidence type="ECO:0000313" key="14">
    <source>
        <dbReference type="EMBL" id="KAG9319592.1"/>
    </source>
</evidence>
<dbReference type="EC" id="2.4.1.16" evidence="2"/>
<dbReference type="GO" id="GO:0071555">
    <property type="term" value="P:cell wall organization"/>
    <property type="evidence" value="ECO:0007669"/>
    <property type="project" value="UniProtKB-KW"/>
</dbReference>
<dbReference type="InterPro" id="IPR013616">
    <property type="entry name" value="Chitin_synth_N"/>
</dbReference>
<evidence type="ECO:0000256" key="7">
    <source>
        <dbReference type="ARBA" id="ARBA00022989"/>
    </source>
</evidence>
<feature type="repeat" description="Solcar" evidence="10">
    <location>
        <begin position="205"/>
        <end position="297"/>
    </location>
</feature>
<feature type="transmembrane region" description="Helical" evidence="12">
    <location>
        <begin position="989"/>
        <end position="1014"/>
    </location>
</feature>
<keyword evidence="4" id="KW-0328">Glycosyltransferase</keyword>
<evidence type="ECO:0000256" key="12">
    <source>
        <dbReference type="SAM" id="Phobius"/>
    </source>
</evidence>
<feature type="domain" description="Chitin synthase N-terminal" evidence="13">
    <location>
        <begin position="487"/>
        <end position="550"/>
    </location>
</feature>
<keyword evidence="3" id="KW-1003">Cell membrane</keyword>
<dbReference type="GO" id="GO:0005886">
    <property type="term" value="C:plasma membrane"/>
    <property type="evidence" value="ECO:0007669"/>
    <property type="project" value="UniProtKB-SubCell"/>
</dbReference>
<name>A0A9P7ZWK1_MORAP</name>
<evidence type="ECO:0000256" key="10">
    <source>
        <dbReference type="PROSITE-ProRule" id="PRU00282"/>
    </source>
</evidence>
<dbReference type="PANTHER" id="PTHR22914">
    <property type="entry name" value="CHITIN SYNTHASE"/>
    <property type="match status" value="1"/>
</dbReference>
<evidence type="ECO:0000256" key="8">
    <source>
        <dbReference type="ARBA" id="ARBA00023136"/>
    </source>
</evidence>
<dbReference type="Pfam" id="PF08407">
    <property type="entry name" value="Chitin_synth_1N"/>
    <property type="match status" value="1"/>
</dbReference>
<dbReference type="SUPFAM" id="SSF103506">
    <property type="entry name" value="Mitochondrial carrier"/>
    <property type="match status" value="1"/>
</dbReference>
<keyword evidence="7 12" id="KW-1133">Transmembrane helix</keyword>
<keyword evidence="6 10" id="KW-0812">Transmembrane</keyword>
<dbReference type="InterPro" id="IPR023395">
    <property type="entry name" value="MCP_dom_sf"/>
</dbReference>
<protein>
    <recommendedName>
        <fullName evidence="2">chitin synthase</fullName>
        <ecNumber evidence="2">2.4.1.16</ecNumber>
    </recommendedName>
</protein>
<evidence type="ECO:0000256" key="5">
    <source>
        <dbReference type="ARBA" id="ARBA00022679"/>
    </source>
</evidence>
<sequence>MAAGSKLSPFGHAIAGTGGAMFALTCTYPLDIIKTRMQVRSRSAADASDPNVYQSTTDAVQKIIKTEGLPGLYAGLLSGLLGTASQNFAYFYWYTFIRSGYINRQPAGAAISTIMELLLGAGAGALAQIFTIPVAVVTTRQQTMPMGERQDLKSTAMEIVQEEGWTGLWKGLKPSLVLVINPAITYGMYSRIQELVLKAFKRKDMTPGLVFLVGALAKTLATVVTYPYIMAKVRLQWKPSKKDAETHKPYTGAIDVLQRVFEKEGLKGWYTGMQAQISKAVISQALLFMVKDQLEKYTILLFALLAKQRRAKVVQRLWFSVFILHLDPIMPKKSTPQPRLELPTSIPMPMPMPMPMPSPRTSRAGARSSGGHIGAYHTRALSPPPGSAIREQYPSEDRSPRHSRTALLTAMSPPLSPTLTLTATPYAPGDFYPPMNNPSGPHPASTQHYPLSHWLQAPWLRLTSQLPNLPFPSMSMPVPVHYIFKPKKVQLTDGNLVLDTPVPTSYLSAVDFQTGHEFETMRYMAVTCDADLMPERRYKLRTHSLKRSIELAVCLTVNEESPQAFCLTLHSLIKNIRQMCSPTSKSRAHRNPVWATEDSWKKAVICIVADGRRHLNPVILKVLATMGCWQEGVAKNQVNGKAVQAHIFEYSTQVSVDSKLKLKGRTLKNSNSHHYPPIQIIFCLKERHTKKLNSHRWFFNALCPLLKPRITLLTTAGAKIGNGSLYHLWNAFDRNPKTAGACGEIRVAKGLLWWKVLNPIIAAQIFEYKVSSVLEKPFESIFGYISVMPSALVAYRYEALLPEPISGKGPLTAYFEPDYLVFSEDNQEVGEVLQYSYFAEDQILPFLITTRQNAAYTMQYVRSAWAETELPAGIGSFLGMKRKWQNRRFFGLIYAASHITAIWRSGHNILRKLWLTLEIIYLGCDTAFWFVALGNYYLVFFYMAQSLARAANVSIGETAFLFTRYLYIFLIVIVMMISMGNRPRGQSLYLFILSFIFFACIQAFILFAAGYLTFLHATEFLPYANWSSFPTVVAVFKAAGYHVLILALVCCYAVYLISAILYGEPWHMIACFVQFLLLMPSYVSVLGVYAFCNMHEVNWGIKEPEDLEKDPLISRDEIYHASTVLMPDEQSVASSYQDAIDDLDRKKRPKSSIAAPSGPLLPTHRDGTSPPRASVDNGSKSKVVRKDDIKTMQADYYRSFRTQILLFWIVINGALVIAISSDQLAPYLTLNDGSNLYVTIVVWIITVGATGRFLGSVVYLLGWVWQYLRQLT</sequence>
<dbReference type="GO" id="GO:0006031">
    <property type="term" value="P:chitin biosynthetic process"/>
    <property type="evidence" value="ECO:0007669"/>
    <property type="project" value="TreeGrafter"/>
</dbReference>
<dbReference type="EMBL" id="JAIFTL010000416">
    <property type="protein sequence ID" value="KAG9319592.1"/>
    <property type="molecule type" value="Genomic_DNA"/>
</dbReference>
<evidence type="ECO:0000256" key="4">
    <source>
        <dbReference type="ARBA" id="ARBA00022676"/>
    </source>
</evidence>
<feature type="region of interest" description="Disordered" evidence="11">
    <location>
        <begin position="1144"/>
        <end position="1181"/>
    </location>
</feature>
<keyword evidence="8 10" id="KW-0472">Membrane</keyword>
<feature type="transmembrane region" description="Helical" evidence="12">
    <location>
        <begin position="72"/>
        <end position="94"/>
    </location>
</feature>
<dbReference type="PANTHER" id="PTHR22914:SF9">
    <property type="entry name" value="CHITIN SYNTHASE 1"/>
    <property type="match status" value="1"/>
</dbReference>
<dbReference type="GO" id="GO:0030428">
    <property type="term" value="C:cell septum"/>
    <property type="evidence" value="ECO:0007669"/>
    <property type="project" value="TreeGrafter"/>
</dbReference>
<evidence type="ECO:0000256" key="6">
    <source>
        <dbReference type="ARBA" id="ARBA00022692"/>
    </source>
</evidence>
<feature type="region of interest" description="Disordered" evidence="11">
    <location>
        <begin position="357"/>
        <end position="400"/>
    </location>
</feature>
<feature type="transmembrane region" description="Helical" evidence="12">
    <location>
        <begin position="1043"/>
        <end position="1061"/>
    </location>
</feature>
<feature type="transmembrane region" description="Helical" evidence="12">
    <location>
        <begin position="1067"/>
        <end position="1092"/>
    </location>
</feature>
<comment type="subcellular location">
    <subcellularLocation>
        <location evidence="1">Cell membrane</location>
        <topology evidence="1">Multi-pass membrane protein</topology>
    </subcellularLocation>
</comment>
<evidence type="ECO:0000256" key="3">
    <source>
        <dbReference type="ARBA" id="ARBA00022475"/>
    </source>
</evidence>
<dbReference type="InterPro" id="IPR018108">
    <property type="entry name" value="MCP_transmembrane"/>
</dbReference>
<feature type="repeat" description="Solcar" evidence="10">
    <location>
        <begin position="111"/>
        <end position="195"/>
    </location>
</feature>
<feature type="transmembrane region" description="Helical" evidence="12">
    <location>
        <begin position="1240"/>
        <end position="1265"/>
    </location>
</feature>
<feature type="transmembrane region" description="Helical" evidence="12">
    <location>
        <begin position="114"/>
        <end position="137"/>
    </location>
</feature>
<dbReference type="Proteomes" id="UP000717515">
    <property type="component" value="Unassembled WGS sequence"/>
</dbReference>
<feature type="transmembrane region" description="Helical" evidence="12">
    <location>
        <begin position="12"/>
        <end position="33"/>
    </location>
</feature>
<dbReference type="Pfam" id="PF01644">
    <property type="entry name" value="Chitin_synth_1"/>
    <property type="match status" value="1"/>
</dbReference>
<comment type="caution">
    <text evidence="14">The sequence shown here is derived from an EMBL/GenBank/DDBJ whole genome shotgun (WGS) entry which is preliminary data.</text>
</comment>
<evidence type="ECO:0000256" key="1">
    <source>
        <dbReference type="ARBA" id="ARBA00004651"/>
    </source>
</evidence>
<organism evidence="14 15">
    <name type="scientific">Mortierella alpina</name>
    <name type="common">Oleaginous fungus</name>
    <name type="synonym">Mortierella renispora</name>
    <dbReference type="NCBI Taxonomy" id="64518"/>
    <lineage>
        <taxon>Eukaryota</taxon>
        <taxon>Fungi</taxon>
        <taxon>Fungi incertae sedis</taxon>
        <taxon>Mucoromycota</taxon>
        <taxon>Mortierellomycotina</taxon>
        <taxon>Mortierellomycetes</taxon>
        <taxon>Mortierellales</taxon>
        <taxon>Mortierellaceae</taxon>
        <taxon>Mortierella</taxon>
    </lineage>
</organism>
<evidence type="ECO:0000256" key="2">
    <source>
        <dbReference type="ARBA" id="ARBA00012543"/>
    </source>
</evidence>
<dbReference type="Gene3D" id="1.50.40.10">
    <property type="entry name" value="Mitochondrial carrier domain"/>
    <property type="match status" value="1"/>
</dbReference>
<reference evidence="14" key="1">
    <citation type="submission" date="2021-07" db="EMBL/GenBank/DDBJ databases">
        <title>Draft genome of Mortierella alpina, strain LL118, isolated from an aspen leaf litter sample.</title>
        <authorList>
            <person name="Yang S."/>
            <person name="Vinatzer B.A."/>
        </authorList>
    </citation>
    <scope>NUCLEOTIDE SEQUENCE</scope>
    <source>
        <strain evidence="14">LL118</strain>
    </source>
</reference>
<evidence type="ECO:0000256" key="11">
    <source>
        <dbReference type="SAM" id="MobiDB-lite"/>
    </source>
</evidence>
<feature type="transmembrane region" description="Helical" evidence="12">
    <location>
        <begin position="919"/>
        <end position="939"/>
    </location>
</feature>
<evidence type="ECO:0000313" key="15">
    <source>
        <dbReference type="Proteomes" id="UP000717515"/>
    </source>
</evidence>
<evidence type="ECO:0000256" key="9">
    <source>
        <dbReference type="ARBA" id="ARBA00023316"/>
    </source>
</evidence>
<feature type="transmembrane region" description="Helical" evidence="12">
    <location>
        <begin position="208"/>
        <end position="229"/>
    </location>
</feature>